<comment type="pathway">
    <text evidence="2">Protein modification; protein glycosylation.</text>
</comment>
<comment type="cofactor">
    <cofactor evidence="1">
        <name>Ca(2+)</name>
        <dbReference type="ChEBI" id="CHEBI:29108"/>
    </cofactor>
</comment>
<dbReference type="SUPFAM" id="SSF48225">
    <property type="entry name" value="Seven-hairpin glycosidases"/>
    <property type="match status" value="1"/>
</dbReference>
<feature type="region of interest" description="Disordered" evidence="7">
    <location>
        <begin position="151"/>
        <end position="171"/>
    </location>
</feature>
<feature type="region of interest" description="Disordered" evidence="7">
    <location>
        <begin position="758"/>
        <end position="850"/>
    </location>
</feature>
<dbReference type="InterPro" id="IPR050749">
    <property type="entry name" value="Glycosyl_Hydrolase_47"/>
</dbReference>
<comment type="similarity">
    <text evidence="3 6">Belongs to the glycosyl hydrolase 47 family.</text>
</comment>
<feature type="compositionally biased region" description="Basic and acidic residues" evidence="7">
    <location>
        <begin position="110"/>
        <end position="119"/>
    </location>
</feature>
<feature type="compositionally biased region" description="Polar residues" evidence="7">
    <location>
        <begin position="835"/>
        <end position="844"/>
    </location>
</feature>
<dbReference type="Pfam" id="PF01532">
    <property type="entry name" value="Glyco_hydro_47"/>
    <property type="match status" value="1"/>
</dbReference>
<dbReference type="PANTHER" id="PTHR11742">
    <property type="entry name" value="MANNOSYL-OLIGOSACCHARIDE ALPHA-1,2-MANNOSIDASE-RELATED"/>
    <property type="match status" value="1"/>
</dbReference>
<organism evidence="8 9">
    <name type="scientific">Apiospora marii</name>
    <dbReference type="NCBI Taxonomy" id="335849"/>
    <lineage>
        <taxon>Eukaryota</taxon>
        <taxon>Fungi</taxon>
        <taxon>Dikarya</taxon>
        <taxon>Ascomycota</taxon>
        <taxon>Pezizomycotina</taxon>
        <taxon>Sordariomycetes</taxon>
        <taxon>Xylariomycetidae</taxon>
        <taxon>Amphisphaeriales</taxon>
        <taxon>Apiosporaceae</taxon>
        <taxon>Apiospora</taxon>
    </lineage>
</organism>
<evidence type="ECO:0000313" key="8">
    <source>
        <dbReference type="EMBL" id="KAK8013226.1"/>
    </source>
</evidence>
<dbReference type="GO" id="GO:0016787">
    <property type="term" value="F:hydrolase activity"/>
    <property type="evidence" value="ECO:0007669"/>
    <property type="project" value="UniProtKB-KW"/>
</dbReference>
<dbReference type="Proteomes" id="UP001396898">
    <property type="component" value="Unassembled WGS sequence"/>
</dbReference>
<gene>
    <name evidence="8" type="ORF">PG991_009497</name>
</gene>
<feature type="region of interest" description="Disordered" evidence="7">
    <location>
        <begin position="451"/>
        <end position="508"/>
    </location>
</feature>
<keyword evidence="4 6" id="KW-0378">Hydrolase</keyword>
<dbReference type="InterPro" id="IPR012341">
    <property type="entry name" value="6hp_glycosidase-like_sf"/>
</dbReference>
<name>A0ABR1RIZ2_9PEZI</name>
<keyword evidence="6" id="KW-0326">Glycosidase</keyword>
<evidence type="ECO:0000256" key="2">
    <source>
        <dbReference type="ARBA" id="ARBA00004922"/>
    </source>
</evidence>
<feature type="compositionally biased region" description="Basic and acidic residues" evidence="7">
    <location>
        <begin position="451"/>
        <end position="460"/>
    </location>
</feature>
<evidence type="ECO:0000256" key="1">
    <source>
        <dbReference type="ARBA" id="ARBA00001913"/>
    </source>
</evidence>
<accession>A0ABR1RIZ2</accession>
<dbReference type="PANTHER" id="PTHR11742:SF103">
    <property type="entry name" value="ENDOPLASMIC RETICULUM MANNOSIDASE MNL2-RELATED"/>
    <property type="match status" value="1"/>
</dbReference>
<comment type="caution">
    <text evidence="8">The sequence shown here is derived from an EMBL/GenBank/DDBJ whole genome shotgun (WGS) entry which is preliminary data.</text>
</comment>
<dbReference type="PRINTS" id="PR00747">
    <property type="entry name" value="GLYHDRLASE47"/>
</dbReference>
<evidence type="ECO:0000256" key="7">
    <source>
        <dbReference type="SAM" id="MobiDB-lite"/>
    </source>
</evidence>
<feature type="region of interest" description="Disordered" evidence="7">
    <location>
        <begin position="32"/>
        <end position="133"/>
    </location>
</feature>
<keyword evidence="5" id="KW-1015">Disulfide bond</keyword>
<feature type="compositionally biased region" description="Polar residues" evidence="7">
    <location>
        <begin position="790"/>
        <end position="801"/>
    </location>
</feature>
<evidence type="ECO:0000313" key="9">
    <source>
        <dbReference type="Proteomes" id="UP001396898"/>
    </source>
</evidence>
<evidence type="ECO:0000256" key="4">
    <source>
        <dbReference type="ARBA" id="ARBA00022801"/>
    </source>
</evidence>
<reference evidence="8 9" key="1">
    <citation type="submission" date="2023-01" db="EMBL/GenBank/DDBJ databases">
        <title>Analysis of 21 Apiospora genomes using comparative genomics revels a genus with tremendous synthesis potential of carbohydrate active enzymes and secondary metabolites.</title>
        <authorList>
            <person name="Sorensen T."/>
        </authorList>
    </citation>
    <scope>NUCLEOTIDE SEQUENCE [LARGE SCALE GENOMIC DNA]</scope>
    <source>
        <strain evidence="8 9">CBS 20057</strain>
    </source>
</reference>
<evidence type="ECO:0000256" key="6">
    <source>
        <dbReference type="RuleBase" id="RU361193"/>
    </source>
</evidence>
<dbReference type="EC" id="3.2.1.-" evidence="6"/>
<feature type="compositionally biased region" description="Basic and acidic residues" evidence="7">
    <location>
        <begin position="763"/>
        <end position="782"/>
    </location>
</feature>
<dbReference type="EMBL" id="JAQQWI010000014">
    <property type="protein sequence ID" value="KAK8013226.1"/>
    <property type="molecule type" value="Genomic_DNA"/>
</dbReference>
<keyword evidence="9" id="KW-1185">Reference proteome</keyword>
<protein>
    <recommendedName>
        <fullName evidence="6">alpha-1,2-Mannosidase</fullName>
        <ecNumber evidence="6">3.2.1.-</ecNumber>
    </recommendedName>
</protein>
<feature type="compositionally biased region" description="Pro residues" evidence="7">
    <location>
        <begin position="39"/>
        <end position="50"/>
    </location>
</feature>
<sequence length="1034" mass="115416">MLRIRRYRYFVAFAVVLVFILYRVSRSSSQWDELSTPLPFNPLPKPPPVQNEPLRDHDLPTKPQKGVQKDEPPRQKPLKAAEKEDAAPVKIPTLAAQEDQPGKLDQTQPKPHEVQDHVPPKTTNPPTIPAINIPDRKTPQDALEEQQKAQVPFGEAHHSTTTSRIHWSKQPEHFPISKESIIPLPTGKPKAIPRVQHAFEPESEEAKAKRLGRLAGVKAEMVRAWGGYRKYAWMHDELSPISKAFRDPFCGWAATMVDALDTLWIMGMKEEFDEAAKAIATIDFTYSDTRNEIPVFETTIRYLGGLLGAYDVSGGEKGGYTMLLDKAVELAEILMGVFDTPNRMPILYYNWKPSFASQPHRAANGVSIAELGSLLMEFTRLAQVTKENKYFDAVERITDALVDWQKRGTTIPGIFPERVDASGCNRTAARDAQLKLAAEAAEIQSTLAAHDDYTGREYDSTSKPSSQENSDSLAGLPQGMKKSAPVNKPSQPVYRRSLADDEEDVTDRPLTVKKGAATVGASKPKRPVVSPPDIYQTMVAHGTPGEPYEDQYEKETCYPQGLTAGSSFETYSMGGSQDSTYEYFPKQFLLLGGLEPKYKKLHMDTVDAVKKWLLFRPMVPNGRDILFSAKMSTTGNPEKDASMEFEATHLTCFLGGMFGLGGKIFEDEIDVAIGEKLADGCVWAYESTASGIMPEGAHVVPCKSADHCAWNETLWHEYLDPMAKSRDTEVAAWDLRNKETLQAKKEARRRKAEILAASAKATAEADKEVTAAHQEPTMEKADSPAVADSSAKTDNTKTVGTANHDAPPADKQKEKEADWGTLRKRSLDTTEDLETSSNDNSPPSKTAKKMSLEESLDMNTGGGPGKVGMPIQVGDSQIPLKDTKEELKELDETLNSPDSPRPFTHKEYVQYRLDNEIIPPGYVSIPSKHYILRPEAIESVWYMYRITGDTKWQDKGWRMFEAIIKATQTESGHSAIKDVMVPYSDRTNEMESFWPAETLKYFYLLFSKPDHISLDDYVFNTEAHPFRRPDSSVV</sequence>
<feature type="compositionally biased region" description="Basic and acidic residues" evidence="7">
    <location>
        <begin position="67"/>
        <end position="87"/>
    </location>
</feature>
<evidence type="ECO:0000256" key="5">
    <source>
        <dbReference type="ARBA" id="ARBA00023157"/>
    </source>
</evidence>
<evidence type="ECO:0000256" key="3">
    <source>
        <dbReference type="ARBA" id="ARBA00007658"/>
    </source>
</evidence>
<dbReference type="Gene3D" id="1.50.10.10">
    <property type="match status" value="3"/>
</dbReference>
<proteinExistence type="inferred from homology"/>
<dbReference type="InterPro" id="IPR036026">
    <property type="entry name" value="Seven-hairpin_glycosidases"/>
</dbReference>
<dbReference type="InterPro" id="IPR001382">
    <property type="entry name" value="Glyco_hydro_47"/>
</dbReference>
<feature type="compositionally biased region" description="Polar residues" evidence="7">
    <location>
        <begin position="461"/>
        <end position="472"/>
    </location>
</feature>
<feature type="compositionally biased region" description="Basic and acidic residues" evidence="7">
    <location>
        <begin position="807"/>
        <end position="818"/>
    </location>
</feature>